<name>A0A444WAI3_9FLAO</name>
<dbReference type="OrthoDB" id="1362440at2"/>
<feature type="chain" id="PRO_5019036915" description="LysM domain-containing protein" evidence="2">
    <location>
        <begin position="21"/>
        <end position="146"/>
    </location>
</feature>
<dbReference type="AlphaFoldDB" id="A0A444WAI3"/>
<proteinExistence type="predicted"/>
<evidence type="ECO:0008006" key="5">
    <source>
        <dbReference type="Google" id="ProtNLM"/>
    </source>
</evidence>
<evidence type="ECO:0000256" key="1">
    <source>
        <dbReference type="SAM" id="MobiDB-lite"/>
    </source>
</evidence>
<feature type="signal peptide" evidence="2">
    <location>
        <begin position="1"/>
        <end position="20"/>
    </location>
</feature>
<dbReference type="RefSeq" id="WP_129750951.1">
    <property type="nucleotide sequence ID" value="NZ_JUIW01000006.1"/>
</dbReference>
<keyword evidence="4" id="KW-1185">Reference proteome</keyword>
<comment type="caution">
    <text evidence="3">The sequence shown here is derived from an EMBL/GenBank/DDBJ whole genome shotgun (WGS) entry which is preliminary data.</text>
</comment>
<feature type="compositionally biased region" description="Acidic residues" evidence="1">
    <location>
        <begin position="27"/>
        <end position="47"/>
    </location>
</feature>
<dbReference type="Proteomes" id="UP000289775">
    <property type="component" value="Unassembled WGS sequence"/>
</dbReference>
<gene>
    <name evidence="3" type="ORF">NU09_1815</name>
</gene>
<feature type="region of interest" description="Disordered" evidence="1">
    <location>
        <begin position="119"/>
        <end position="146"/>
    </location>
</feature>
<evidence type="ECO:0000256" key="2">
    <source>
        <dbReference type="SAM" id="SignalP"/>
    </source>
</evidence>
<evidence type="ECO:0000313" key="4">
    <source>
        <dbReference type="Proteomes" id="UP000289775"/>
    </source>
</evidence>
<accession>A0A444WAI3</accession>
<sequence>MKKLLLLALFACLPYNSLFAQNNYGNEESDDEYDTEEVYTDDEEEEEDPDAFFIDHKILPGERMIMISKKYMVDPKDIYEYNEWAVGGYDSKQGGGVLKIPLHKSHKKDLDAFKVKLEKEKGGPIQVPAPPKKKKKDIKPEDFNKG</sequence>
<evidence type="ECO:0000313" key="3">
    <source>
        <dbReference type="EMBL" id="RYJ42716.1"/>
    </source>
</evidence>
<organism evidence="3 4">
    <name type="scientific">Flavobacterium beibuense</name>
    <dbReference type="NCBI Taxonomy" id="657326"/>
    <lineage>
        <taxon>Bacteria</taxon>
        <taxon>Pseudomonadati</taxon>
        <taxon>Bacteroidota</taxon>
        <taxon>Flavobacteriia</taxon>
        <taxon>Flavobacteriales</taxon>
        <taxon>Flavobacteriaceae</taxon>
        <taxon>Flavobacterium</taxon>
    </lineage>
</organism>
<dbReference type="EMBL" id="JUIW01000006">
    <property type="protein sequence ID" value="RYJ42716.1"/>
    <property type="molecule type" value="Genomic_DNA"/>
</dbReference>
<reference evidence="3 4" key="1">
    <citation type="submission" date="2014-12" db="EMBL/GenBank/DDBJ databases">
        <title>Genome sequence of Flavobacterium beibuense RSKm HC5.</title>
        <authorList>
            <person name="Kim J.F."/>
            <person name="Song J.Y."/>
            <person name="Kwak M.-J."/>
            <person name="Lee S.-W."/>
        </authorList>
    </citation>
    <scope>NUCLEOTIDE SEQUENCE [LARGE SCALE GENOMIC DNA]</scope>
    <source>
        <strain evidence="3 4">RSKm HC5</strain>
    </source>
</reference>
<keyword evidence="2" id="KW-0732">Signal</keyword>
<protein>
    <recommendedName>
        <fullName evidence="5">LysM domain-containing protein</fullName>
    </recommendedName>
</protein>
<feature type="region of interest" description="Disordered" evidence="1">
    <location>
        <begin position="24"/>
        <end position="47"/>
    </location>
</feature>